<evidence type="ECO:0000313" key="6">
    <source>
        <dbReference type="Proteomes" id="UP000616724"/>
    </source>
</evidence>
<protein>
    <recommendedName>
        <fullName evidence="7">Tetratricopeptide repeat protein</fullName>
    </recommendedName>
</protein>
<accession>A0A8J3W7H4</accession>
<evidence type="ECO:0008006" key="7">
    <source>
        <dbReference type="Google" id="ProtNLM"/>
    </source>
</evidence>
<dbReference type="InterPro" id="IPR050498">
    <property type="entry name" value="Ycf3"/>
</dbReference>
<sequence length="701" mass="76495">MRKHLWLTGRTPGCDRADPPSLEVNGHRRSRGPYTVGGALLRAIVPEALERAPEQVASHDIEIRSVAPDLRDRVAARRKTLDTLVEDDERILVPAPRRTLRLANGVAEFLGACLPARRAAAPFTLVVRNIHEADPTDRELLAVMLRRVDPDVLTVMIVASGPPPSWFRGRAAPEEPQPPGHARGWFPGDDESFPRDGGHLLSNGEPFPRDGGHLLSNGGRHSCDAAAHVASECLDERSRAAYEAAGEMERARLHDLRAAELEATGEFALRLGAVPFHRERGTDPRGRGAEALWTAVDHCVREGFLDAVAELGPRGVRLAEPGSDLWWRFTQRTAAVLGALNRHQEARDLYEHARRVSQEPAVHAACAYGTAMLDARHPDPARRDLGRATGWINQAVAISTLLPDPRERAFKLGFDRNGQALIELRRGRPARALALVESALALAEEALPDRHPVHRMVLRANRGQLLAALGRGKEALADYTAAIAIDPCFPDHYLDRGNLLLALGREEEALADYETAIEVSPPLPEAYYNRAELRLARGDLEGGRADLDHVLELDPAYLDAYVNRAGALAVLGCEAEARADVEAGLALDPGNPHLLTVRGQLDTEAERFAAAAEAFEAALERAPDLGAAWANRGTLRYRTGDLEGAAADLSRAIEIEEGAELYFNRAMVLRALGRERAARTDLRRALDLAPGDPDIRAALQL</sequence>
<feature type="repeat" description="TPR" evidence="3">
    <location>
        <begin position="659"/>
        <end position="692"/>
    </location>
</feature>
<proteinExistence type="predicted"/>
<dbReference type="PANTHER" id="PTHR44858">
    <property type="entry name" value="TETRATRICOPEPTIDE REPEAT PROTEIN 6"/>
    <property type="match status" value="1"/>
</dbReference>
<reference evidence="5 6" key="1">
    <citation type="submission" date="2021-01" db="EMBL/GenBank/DDBJ databases">
        <title>Whole genome shotgun sequence of Planobispora longispora NBRC 13918.</title>
        <authorList>
            <person name="Komaki H."/>
            <person name="Tamura T."/>
        </authorList>
    </citation>
    <scope>NUCLEOTIDE SEQUENCE [LARGE SCALE GENOMIC DNA]</scope>
    <source>
        <strain evidence="5 6">NBRC 13918</strain>
    </source>
</reference>
<keyword evidence="6" id="KW-1185">Reference proteome</keyword>
<evidence type="ECO:0000256" key="1">
    <source>
        <dbReference type="ARBA" id="ARBA00022737"/>
    </source>
</evidence>
<keyword evidence="1" id="KW-0677">Repeat</keyword>
<evidence type="ECO:0000313" key="5">
    <source>
        <dbReference type="EMBL" id="GIH78812.1"/>
    </source>
</evidence>
<feature type="region of interest" description="Disordered" evidence="4">
    <location>
        <begin position="166"/>
        <end position="215"/>
    </location>
</feature>
<dbReference type="AlphaFoldDB" id="A0A8J3W7H4"/>
<dbReference type="SUPFAM" id="SSF48452">
    <property type="entry name" value="TPR-like"/>
    <property type="match status" value="2"/>
</dbReference>
<gene>
    <name evidence="5" type="ORF">Plo01_52410</name>
</gene>
<evidence type="ECO:0000256" key="2">
    <source>
        <dbReference type="ARBA" id="ARBA00022803"/>
    </source>
</evidence>
<evidence type="ECO:0000256" key="4">
    <source>
        <dbReference type="SAM" id="MobiDB-lite"/>
    </source>
</evidence>
<dbReference type="InterPro" id="IPR013105">
    <property type="entry name" value="TPR_2"/>
</dbReference>
<dbReference type="PANTHER" id="PTHR44858:SF1">
    <property type="entry name" value="UDP-N-ACETYLGLUCOSAMINE--PEPTIDE N-ACETYLGLUCOSAMINYLTRANSFERASE SPINDLY-RELATED"/>
    <property type="match status" value="1"/>
</dbReference>
<dbReference type="Gene3D" id="1.25.40.10">
    <property type="entry name" value="Tetratricopeptide repeat domain"/>
    <property type="match status" value="4"/>
</dbReference>
<dbReference type="RefSeq" id="WP_203893309.1">
    <property type="nucleotide sequence ID" value="NZ_JBHMBU010000016.1"/>
</dbReference>
<dbReference type="Pfam" id="PF07719">
    <property type="entry name" value="TPR_2"/>
    <property type="match status" value="1"/>
</dbReference>
<feature type="repeat" description="TPR" evidence="3">
    <location>
        <begin position="490"/>
        <end position="523"/>
    </location>
</feature>
<dbReference type="Proteomes" id="UP000616724">
    <property type="component" value="Unassembled WGS sequence"/>
</dbReference>
<comment type="caution">
    <text evidence="5">The sequence shown here is derived from an EMBL/GenBank/DDBJ whole genome shotgun (WGS) entry which is preliminary data.</text>
</comment>
<dbReference type="EMBL" id="BOOH01000044">
    <property type="protein sequence ID" value="GIH78812.1"/>
    <property type="molecule type" value="Genomic_DNA"/>
</dbReference>
<keyword evidence="2 3" id="KW-0802">TPR repeat</keyword>
<organism evidence="5 6">
    <name type="scientific">Planobispora longispora</name>
    <dbReference type="NCBI Taxonomy" id="28887"/>
    <lineage>
        <taxon>Bacteria</taxon>
        <taxon>Bacillati</taxon>
        <taxon>Actinomycetota</taxon>
        <taxon>Actinomycetes</taxon>
        <taxon>Streptosporangiales</taxon>
        <taxon>Streptosporangiaceae</taxon>
        <taxon>Planobispora</taxon>
    </lineage>
</organism>
<dbReference type="Pfam" id="PF13432">
    <property type="entry name" value="TPR_16"/>
    <property type="match status" value="1"/>
</dbReference>
<dbReference type="Pfam" id="PF13414">
    <property type="entry name" value="TPR_11"/>
    <property type="match status" value="1"/>
</dbReference>
<dbReference type="PROSITE" id="PS50005">
    <property type="entry name" value="TPR"/>
    <property type="match status" value="2"/>
</dbReference>
<dbReference type="InterPro" id="IPR019734">
    <property type="entry name" value="TPR_rpt"/>
</dbReference>
<evidence type="ECO:0000256" key="3">
    <source>
        <dbReference type="PROSITE-ProRule" id="PRU00339"/>
    </source>
</evidence>
<dbReference type="InterPro" id="IPR011990">
    <property type="entry name" value="TPR-like_helical_dom_sf"/>
</dbReference>
<dbReference type="SMART" id="SM00028">
    <property type="entry name" value="TPR"/>
    <property type="match status" value="9"/>
</dbReference>
<name>A0A8J3W7H4_9ACTN</name>